<dbReference type="CDD" id="cd06464">
    <property type="entry name" value="ACD_sHsps-like"/>
    <property type="match status" value="1"/>
</dbReference>
<dbReference type="PROSITE" id="PS01031">
    <property type="entry name" value="SHSP"/>
    <property type="match status" value="1"/>
</dbReference>
<feature type="domain" description="SHSP" evidence="5">
    <location>
        <begin position="241"/>
        <end position="361"/>
    </location>
</feature>
<dbReference type="AlphaFoldDB" id="A0A7T6XE93"/>
<dbReference type="InterPro" id="IPR008978">
    <property type="entry name" value="HSP20-like_chaperone"/>
</dbReference>
<evidence type="ECO:0000256" key="1">
    <source>
        <dbReference type="ARBA" id="ARBA00023016"/>
    </source>
</evidence>
<organism evidence="6 7">
    <name type="scientific">Penicillium digitatum</name>
    <name type="common">Green mold</name>
    <dbReference type="NCBI Taxonomy" id="36651"/>
    <lineage>
        <taxon>Eukaryota</taxon>
        <taxon>Fungi</taxon>
        <taxon>Dikarya</taxon>
        <taxon>Ascomycota</taxon>
        <taxon>Pezizomycotina</taxon>
        <taxon>Eurotiomycetes</taxon>
        <taxon>Eurotiomycetidae</taxon>
        <taxon>Eurotiales</taxon>
        <taxon>Aspergillaceae</taxon>
        <taxon>Penicillium</taxon>
    </lineage>
</organism>
<dbReference type="OMA" id="KPYPSPW"/>
<dbReference type="Pfam" id="PF00011">
    <property type="entry name" value="HSP20"/>
    <property type="match status" value="1"/>
</dbReference>
<dbReference type="SUPFAM" id="SSF49764">
    <property type="entry name" value="HSP20-like chaperones"/>
    <property type="match status" value="1"/>
</dbReference>
<evidence type="ECO:0000256" key="4">
    <source>
        <dbReference type="SAM" id="MobiDB-lite"/>
    </source>
</evidence>
<dbReference type="PANTHER" id="PTHR11527">
    <property type="entry name" value="HEAT-SHOCK PROTEIN 20 FAMILY MEMBER"/>
    <property type="match status" value="1"/>
</dbReference>
<name>A0A7T6XE93_PENDI</name>
<comment type="similarity">
    <text evidence="2 3">Belongs to the small heat shock protein (HSP20) family.</text>
</comment>
<evidence type="ECO:0000259" key="5">
    <source>
        <dbReference type="PROSITE" id="PS01031"/>
    </source>
</evidence>
<feature type="compositionally biased region" description="Gly residues" evidence="4">
    <location>
        <begin position="181"/>
        <end position="194"/>
    </location>
</feature>
<gene>
    <name evidence="6" type="ORF">Pdw03_2377</name>
</gene>
<evidence type="ECO:0000313" key="6">
    <source>
        <dbReference type="EMBL" id="QQK39523.1"/>
    </source>
</evidence>
<dbReference type="Proteomes" id="UP000595662">
    <property type="component" value="Chromosome 1"/>
</dbReference>
<dbReference type="KEGG" id="pdp:PDIP_19500"/>
<dbReference type="Gene3D" id="2.60.40.790">
    <property type="match status" value="1"/>
</dbReference>
<accession>A0A7T6XE93</accession>
<feature type="region of interest" description="Disordered" evidence="4">
    <location>
        <begin position="77"/>
        <end position="247"/>
    </location>
</feature>
<dbReference type="VEuPathDB" id="FungiDB:PDIP_19500"/>
<feature type="compositionally biased region" description="Polar residues" evidence="4">
    <location>
        <begin position="1"/>
        <end position="11"/>
    </location>
</feature>
<evidence type="ECO:0000256" key="2">
    <source>
        <dbReference type="PROSITE-ProRule" id="PRU00285"/>
    </source>
</evidence>
<dbReference type="InterPro" id="IPR002068">
    <property type="entry name" value="A-crystallin/Hsp20_dom"/>
</dbReference>
<dbReference type="EMBL" id="CP060774">
    <property type="protein sequence ID" value="QQK39523.1"/>
    <property type="molecule type" value="Genomic_DNA"/>
</dbReference>
<dbReference type="GeneID" id="26230273"/>
<dbReference type="RefSeq" id="XP_014537126.1">
    <property type="nucleotide sequence ID" value="XM_014681640.1"/>
</dbReference>
<feature type="compositionally biased region" description="Basic and acidic residues" evidence="4">
    <location>
        <begin position="117"/>
        <end position="133"/>
    </location>
</feature>
<sequence>MSIKALNQNIPSLGFGPNVDEQGLSDPSFVPHGEGSHPYPSPWSFQSGNGQAGHPGHPYASVLGQFIDVDFFNEANNETGNASASHKRSPYPGPQGHHPTYHFPGYAQQPHAYRNPAEGRNRNSHSWDGDKFRPSFPPHAYQFPGGSHNASLIHQQSDRYPGNASGGTSFSRQPYSLPYGQQGGHGNRGWGGHSSFGQANFGGPSFGSHGRGGCEVPRASEGPCGSRPTRSQPPPCAFPSTGSEKYRPEVDVFDTPETFVIHVPLPGAKKEDIEVNWDPKTVELIIAGVIGRPGSEDLVKMIVLDERTLGAFERKVRLGSTANPPKIDGDAVSAKLEDGVLVVTVPKTEADDVDVKKVEVE</sequence>
<dbReference type="InterPro" id="IPR031107">
    <property type="entry name" value="Small_HSP"/>
</dbReference>
<evidence type="ECO:0000256" key="3">
    <source>
        <dbReference type="RuleBase" id="RU003616"/>
    </source>
</evidence>
<reference evidence="6 7" key="1">
    <citation type="submission" date="2020-08" db="EMBL/GenBank/DDBJ databases">
        <title>The completed genome sequence of the pathogenic ascomycete fungus Penicillium digitatum.</title>
        <authorList>
            <person name="Wang M."/>
        </authorList>
    </citation>
    <scope>NUCLEOTIDE SEQUENCE [LARGE SCALE GENOMIC DNA]</scope>
    <source>
        <strain evidence="6 7">PdW03</strain>
    </source>
</reference>
<keyword evidence="1 6" id="KW-0346">Stress response</keyword>
<proteinExistence type="inferred from homology"/>
<evidence type="ECO:0000313" key="7">
    <source>
        <dbReference type="Proteomes" id="UP000595662"/>
    </source>
</evidence>
<feature type="region of interest" description="Disordered" evidence="4">
    <location>
        <begin position="1"/>
        <end position="57"/>
    </location>
</feature>
<protein>
    <submittedName>
        <fullName evidence="6">Heat shock protein 42</fullName>
    </submittedName>
</protein>